<accession>A0A2Z7CIB0</accession>
<reference evidence="2 3" key="1">
    <citation type="journal article" date="2015" name="Proc. Natl. Acad. Sci. U.S.A.">
        <title>The resurrection genome of Boea hygrometrica: A blueprint for survival of dehydration.</title>
        <authorList>
            <person name="Xiao L."/>
            <person name="Yang G."/>
            <person name="Zhang L."/>
            <person name="Yang X."/>
            <person name="Zhao S."/>
            <person name="Ji Z."/>
            <person name="Zhou Q."/>
            <person name="Hu M."/>
            <person name="Wang Y."/>
            <person name="Chen M."/>
            <person name="Xu Y."/>
            <person name="Jin H."/>
            <person name="Xiao X."/>
            <person name="Hu G."/>
            <person name="Bao F."/>
            <person name="Hu Y."/>
            <person name="Wan P."/>
            <person name="Li L."/>
            <person name="Deng X."/>
            <person name="Kuang T."/>
            <person name="Xiang C."/>
            <person name="Zhu J.K."/>
            <person name="Oliver M.J."/>
            <person name="He Y."/>
        </authorList>
    </citation>
    <scope>NUCLEOTIDE SEQUENCE [LARGE SCALE GENOMIC DNA]</scope>
    <source>
        <strain evidence="3">cv. XS01</strain>
    </source>
</reference>
<gene>
    <name evidence="2" type="ORF">F511_26041</name>
</gene>
<proteinExistence type="predicted"/>
<evidence type="ECO:0000313" key="2">
    <source>
        <dbReference type="EMBL" id="KZV44254.1"/>
    </source>
</evidence>
<evidence type="ECO:0000313" key="3">
    <source>
        <dbReference type="Proteomes" id="UP000250235"/>
    </source>
</evidence>
<feature type="region of interest" description="Disordered" evidence="1">
    <location>
        <begin position="81"/>
        <end position="100"/>
    </location>
</feature>
<dbReference type="AlphaFoldDB" id="A0A2Z7CIB0"/>
<dbReference type="Proteomes" id="UP000250235">
    <property type="component" value="Unassembled WGS sequence"/>
</dbReference>
<dbReference type="EMBL" id="KQ997108">
    <property type="protein sequence ID" value="KZV44254.1"/>
    <property type="molecule type" value="Genomic_DNA"/>
</dbReference>
<protein>
    <submittedName>
        <fullName evidence="2">Uncharacterized protein</fullName>
    </submittedName>
</protein>
<evidence type="ECO:0000256" key="1">
    <source>
        <dbReference type="SAM" id="MobiDB-lite"/>
    </source>
</evidence>
<keyword evidence="3" id="KW-1185">Reference proteome</keyword>
<sequence>MERITYPEAHPDLENYRIESQRHTNLRNNTHEILGKPTETHGRELQLNQLIILPQQPNMKIKPKLGLVLIEIGTPKECSATDLAQNGDGKRRQSANENHGEQCLGFEKRNESREDNSLTTAYNAPKLFDKLSDHGAPIYNSLHSHTSIQLSQPTGLPLICSNTLEQHDHSTARVSAHPSSNPEQLAPTA</sequence>
<organism evidence="2 3">
    <name type="scientific">Dorcoceras hygrometricum</name>
    <dbReference type="NCBI Taxonomy" id="472368"/>
    <lineage>
        <taxon>Eukaryota</taxon>
        <taxon>Viridiplantae</taxon>
        <taxon>Streptophyta</taxon>
        <taxon>Embryophyta</taxon>
        <taxon>Tracheophyta</taxon>
        <taxon>Spermatophyta</taxon>
        <taxon>Magnoliopsida</taxon>
        <taxon>eudicotyledons</taxon>
        <taxon>Gunneridae</taxon>
        <taxon>Pentapetalae</taxon>
        <taxon>asterids</taxon>
        <taxon>lamiids</taxon>
        <taxon>Lamiales</taxon>
        <taxon>Gesneriaceae</taxon>
        <taxon>Didymocarpoideae</taxon>
        <taxon>Trichosporeae</taxon>
        <taxon>Loxocarpinae</taxon>
        <taxon>Dorcoceras</taxon>
    </lineage>
</organism>
<feature type="region of interest" description="Disordered" evidence="1">
    <location>
        <begin position="169"/>
        <end position="189"/>
    </location>
</feature>
<name>A0A2Z7CIB0_9LAMI</name>